<evidence type="ECO:0000313" key="1">
    <source>
        <dbReference type="EMBL" id="RFS83693.1"/>
    </source>
</evidence>
<protein>
    <submittedName>
        <fullName evidence="1">Uncharacterized protein</fullName>
    </submittedName>
</protein>
<sequence>MTHHDNDPATLPDNEHDRLLAEAHDDLLRHIQAHTDPIPSLLAFMEDDTTPFQPAAGFHSRDLTILELRSLVHRTHGLLPEGLTELRDALLRADLPDPNTKYLALLTTLMQGLVTVCALQPAHELELYRELQHDLVLAQKLAAALDLDLRSELAFAPDLANNLYSRLGKALDQTLDRGHAFSLDFAFFSSYRTDIHHAVWVAGQLIQAIAAALGAVPVNLSGVDASHLRDMNLETLAGTVWDRATSWPESLRELVEWHSEEIRDGLFRVRGGTERDPHAFVLA</sequence>
<name>A0A372GF35_9ACTN</name>
<evidence type="ECO:0000313" key="2">
    <source>
        <dbReference type="Proteomes" id="UP000262882"/>
    </source>
</evidence>
<organism evidence="1 2">
    <name type="scientific">Actinomadura spongiicola</name>
    <dbReference type="NCBI Taxonomy" id="2303421"/>
    <lineage>
        <taxon>Bacteria</taxon>
        <taxon>Bacillati</taxon>
        <taxon>Actinomycetota</taxon>
        <taxon>Actinomycetes</taxon>
        <taxon>Streptosporangiales</taxon>
        <taxon>Thermomonosporaceae</taxon>
        <taxon>Actinomadura</taxon>
    </lineage>
</organism>
<dbReference type="RefSeq" id="WP_117401524.1">
    <property type="nucleotide sequence ID" value="NZ_QVNQ01000006.1"/>
</dbReference>
<accession>A0A372GF35</accession>
<reference evidence="1 2" key="1">
    <citation type="submission" date="2018-08" db="EMBL/GenBank/DDBJ databases">
        <title>Actinomadura spongicola sp. nov., isolated from marine sponge Leucetta chagosensis.</title>
        <authorList>
            <person name="Li L."/>
            <person name="Lin H.W."/>
        </authorList>
    </citation>
    <scope>NUCLEOTIDE SEQUENCE [LARGE SCALE GENOMIC DNA]</scope>
    <source>
        <strain evidence="1 2">LHW52907</strain>
    </source>
</reference>
<dbReference type="Proteomes" id="UP000262882">
    <property type="component" value="Unassembled WGS sequence"/>
</dbReference>
<comment type="caution">
    <text evidence="1">The sequence shown here is derived from an EMBL/GenBank/DDBJ whole genome shotgun (WGS) entry which is preliminary data.</text>
</comment>
<keyword evidence="2" id="KW-1185">Reference proteome</keyword>
<proteinExistence type="predicted"/>
<gene>
    <name evidence="1" type="ORF">D0T12_22025</name>
</gene>
<dbReference type="EMBL" id="QVNQ01000006">
    <property type="protein sequence ID" value="RFS83693.1"/>
    <property type="molecule type" value="Genomic_DNA"/>
</dbReference>
<dbReference type="AlphaFoldDB" id="A0A372GF35"/>
<dbReference type="OrthoDB" id="4350434at2"/>